<dbReference type="HOGENOM" id="CLU_028799_1_1_0"/>
<keyword evidence="8" id="KW-1185">Reference proteome</keyword>
<name>D3PBZ0_DEFDS</name>
<feature type="transmembrane region" description="Helical" evidence="6">
    <location>
        <begin position="335"/>
        <end position="354"/>
    </location>
</feature>
<dbReference type="Proteomes" id="UP000001520">
    <property type="component" value="Chromosome"/>
</dbReference>
<proteinExistence type="predicted"/>
<evidence type="ECO:0000256" key="4">
    <source>
        <dbReference type="ARBA" id="ARBA00022989"/>
    </source>
</evidence>
<feature type="transmembrane region" description="Helical" evidence="6">
    <location>
        <begin position="99"/>
        <end position="117"/>
    </location>
</feature>
<feature type="transmembrane region" description="Helical" evidence="6">
    <location>
        <begin position="276"/>
        <end position="293"/>
    </location>
</feature>
<organism evidence="7 8">
    <name type="scientific">Deferribacter desulfuricans (strain DSM 14783 / JCM 11476 / NBRC 101012 / SSM1)</name>
    <dbReference type="NCBI Taxonomy" id="639282"/>
    <lineage>
        <taxon>Bacteria</taxon>
        <taxon>Pseudomonadati</taxon>
        <taxon>Deferribacterota</taxon>
        <taxon>Deferribacteres</taxon>
        <taxon>Deferribacterales</taxon>
        <taxon>Deferribacteraceae</taxon>
        <taxon>Deferribacter</taxon>
    </lineage>
</organism>
<evidence type="ECO:0000313" key="7">
    <source>
        <dbReference type="EMBL" id="BAI80113.1"/>
    </source>
</evidence>
<evidence type="ECO:0000256" key="1">
    <source>
        <dbReference type="ARBA" id="ARBA00004651"/>
    </source>
</evidence>
<dbReference type="EMBL" id="AP011529">
    <property type="protein sequence ID" value="BAI80113.1"/>
    <property type="molecule type" value="Genomic_DNA"/>
</dbReference>
<keyword evidence="4 6" id="KW-1133">Transmembrane helix</keyword>
<dbReference type="STRING" id="639282.DEFDS_0632"/>
<evidence type="ECO:0000256" key="3">
    <source>
        <dbReference type="ARBA" id="ARBA00022692"/>
    </source>
</evidence>
<dbReference type="OrthoDB" id="9783403at2"/>
<evidence type="ECO:0000313" key="8">
    <source>
        <dbReference type="Proteomes" id="UP000001520"/>
    </source>
</evidence>
<gene>
    <name evidence="7" type="ordered locus">DEFDS_0632</name>
</gene>
<dbReference type="Pfam" id="PF03739">
    <property type="entry name" value="LptF_LptG"/>
    <property type="match status" value="1"/>
</dbReference>
<protein>
    <recommendedName>
        <fullName evidence="9">Permease, YjgP/YjgQ family</fullName>
    </recommendedName>
</protein>
<keyword evidence="2" id="KW-1003">Cell membrane</keyword>
<dbReference type="AlphaFoldDB" id="D3PBZ0"/>
<evidence type="ECO:0008006" key="9">
    <source>
        <dbReference type="Google" id="ProtNLM"/>
    </source>
</evidence>
<dbReference type="eggNOG" id="COG0795">
    <property type="taxonomic scope" value="Bacteria"/>
</dbReference>
<feature type="transmembrane region" description="Helical" evidence="6">
    <location>
        <begin position="59"/>
        <end position="78"/>
    </location>
</feature>
<comment type="subcellular location">
    <subcellularLocation>
        <location evidence="1">Cell membrane</location>
        <topology evidence="1">Multi-pass membrane protein</topology>
    </subcellularLocation>
</comment>
<accession>D3PBZ0</accession>
<reference evidence="7 8" key="1">
    <citation type="journal article" date="2010" name="DNA Res.">
        <title>Bacterial lifestyle in a deep-sea hydrothermal vent chimney revealed by the genome sequence of the thermophilic bacterium Deferribacter desulfuricans SSM1.</title>
        <authorList>
            <person name="Takaki Y."/>
            <person name="Shimamura S."/>
            <person name="Nakagawa S."/>
            <person name="Fukuhara Y."/>
            <person name="Horikawa H."/>
            <person name="Ankai A."/>
            <person name="Harada T."/>
            <person name="Hosoyama A."/>
            <person name="Oguchi A."/>
            <person name="Fukui S."/>
            <person name="Fujita N."/>
            <person name="Takami H."/>
            <person name="Takai K."/>
        </authorList>
    </citation>
    <scope>NUCLEOTIDE SEQUENCE [LARGE SCALE GENOMIC DNA]</scope>
    <source>
        <strain evidence="8">DSM 14783 / JCM 11476 / NBRC 101012 / SSM1</strain>
    </source>
</reference>
<evidence type="ECO:0000256" key="6">
    <source>
        <dbReference type="SAM" id="Phobius"/>
    </source>
</evidence>
<keyword evidence="5 6" id="KW-0472">Membrane</keyword>
<dbReference type="GO" id="GO:0015920">
    <property type="term" value="P:lipopolysaccharide transport"/>
    <property type="evidence" value="ECO:0007669"/>
    <property type="project" value="TreeGrafter"/>
</dbReference>
<dbReference type="PANTHER" id="PTHR33529:SF6">
    <property type="entry name" value="YJGP_YJGQ FAMILY PERMEASE"/>
    <property type="match status" value="1"/>
</dbReference>
<dbReference type="GO" id="GO:0043190">
    <property type="term" value="C:ATP-binding cassette (ABC) transporter complex"/>
    <property type="evidence" value="ECO:0007669"/>
    <property type="project" value="TreeGrafter"/>
</dbReference>
<dbReference type="KEGG" id="ddf:DEFDS_0632"/>
<feature type="transmembrane region" description="Helical" evidence="6">
    <location>
        <begin position="12"/>
        <end position="30"/>
    </location>
</feature>
<dbReference type="PANTHER" id="PTHR33529">
    <property type="entry name" value="SLR0882 PROTEIN-RELATED"/>
    <property type="match status" value="1"/>
</dbReference>
<evidence type="ECO:0000256" key="5">
    <source>
        <dbReference type="ARBA" id="ARBA00023136"/>
    </source>
</evidence>
<sequence length="360" mass="42256">MKKFNKYLIKSYLNSLVAILIFILIIYTFFQVVQHTKYISRYNTPFLNILIYDLMKIPYSIYQVFPVATSAAIVVTMLKLIKNNELIAYLSFGGRLRQIAVLFLSVNFLFFLILLYYSDAINPKIEKIRAKYKDEKIFFQKHTEKLTVTDFYFKDKESIISIDLINFDKKEFDGVTIYEKDKDTISIVKRAKKAKYLGNNIWEFQDFKIFDVKKIPTLLKIYDKYKLKSKILTKFIKIKPDEPKKLSFKELSRVIKVYESKGLSAESFRLIYYNKIAVPLILIVLTILLLPLTITISRSYQYIKVAAKSLSVTIIFWVSYSVFYSLGKNGVINPFLANFSLHILFFIFGMIILLSKERGF</sequence>
<keyword evidence="3 6" id="KW-0812">Transmembrane</keyword>
<feature type="transmembrane region" description="Helical" evidence="6">
    <location>
        <begin position="305"/>
        <end position="323"/>
    </location>
</feature>
<evidence type="ECO:0000256" key="2">
    <source>
        <dbReference type="ARBA" id="ARBA00022475"/>
    </source>
</evidence>
<dbReference type="RefSeq" id="WP_013007361.1">
    <property type="nucleotide sequence ID" value="NC_013939.1"/>
</dbReference>
<dbReference type="InterPro" id="IPR005495">
    <property type="entry name" value="LptG/LptF_permease"/>
</dbReference>